<proteinExistence type="predicted"/>
<sequence>MICPEASLIADSSSRKLDTEVEGEAGEENNNAEINHGQSGGQVANGIQQAEYEVEHIENEVNIDEQTATQSTGHHTVTRSKAGIFKPKIYTSQKVDK</sequence>
<dbReference type="Proteomes" id="UP000594638">
    <property type="component" value="Unassembled WGS sequence"/>
</dbReference>
<protein>
    <submittedName>
        <fullName evidence="2">Uncharacterized protein</fullName>
    </submittedName>
</protein>
<reference evidence="2 3" key="1">
    <citation type="submission" date="2019-12" db="EMBL/GenBank/DDBJ databases">
        <authorList>
            <person name="Alioto T."/>
            <person name="Alioto T."/>
            <person name="Gomez Garrido J."/>
        </authorList>
    </citation>
    <scope>NUCLEOTIDE SEQUENCE [LARGE SCALE GENOMIC DNA]</scope>
</reference>
<accession>A0A8S0SSV5</accession>
<evidence type="ECO:0000256" key="1">
    <source>
        <dbReference type="SAM" id="MobiDB-lite"/>
    </source>
</evidence>
<feature type="region of interest" description="Disordered" evidence="1">
    <location>
        <begin position="1"/>
        <end position="41"/>
    </location>
</feature>
<keyword evidence="3" id="KW-1185">Reference proteome</keyword>
<dbReference type="EMBL" id="CACTIH010005477">
    <property type="protein sequence ID" value="CAA2994618.1"/>
    <property type="molecule type" value="Genomic_DNA"/>
</dbReference>
<organism evidence="2 3">
    <name type="scientific">Olea europaea subsp. europaea</name>
    <dbReference type="NCBI Taxonomy" id="158383"/>
    <lineage>
        <taxon>Eukaryota</taxon>
        <taxon>Viridiplantae</taxon>
        <taxon>Streptophyta</taxon>
        <taxon>Embryophyta</taxon>
        <taxon>Tracheophyta</taxon>
        <taxon>Spermatophyta</taxon>
        <taxon>Magnoliopsida</taxon>
        <taxon>eudicotyledons</taxon>
        <taxon>Gunneridae</taxon>
        <taxon>Pentapetalae</taxon>
        <taxon>asterids</taxon>
        <taxon>lamiids</taxon>
        <taxon>Lamiales</taxon>
        <taxon>Oleaceae</taxon>
        <taxon>Oleeae</taxon>
        <taxon>Olea</taxon>
    </lineage>
</organism>
<dbReference type="AlphaFoldDB" id="A0A8S0SSV5"/>
<evidence type="ECO:0000313" key="3">
    <source>
        <dbReference type="Proteomes" id="UP000594638"/>
    </source>
</evidence>
<gene>
    <name evidence="2" type="ORF">OLEA9_A061500</name>
</gene>
<dbReference type="Gramene" id="OE9A061500T1">
    <property type="protein sequence ID" value="OE9A061500C1"/>
    <property type="gene ID" value="OE9A061500"/>
</dbReference>
<name>A0A8S0SSV5_OLEEU</name>
<evidence type="ECO:0000313" key="2">
    <source>
        <dbReference type="EMBL" id="CAA2994618.1"/>
    </source>
</evidence>
<comment type="caution">
    <text evidence="2">The sequence shown here is derived from an EMBL/GenBank/DDBJ whole genome shotgun (WGS) entry which is preliminary data.</text>
</comment>